<name>A0ABQ2EY65_9DEIO</name>
<proteinExistence type="predicted"/>
<accession>A0ABQ2EY65</accession>
<evidence type="ECO:0000313" key="2">
    <source>
        <dbReference type="Proteomes" id="UP000647587"/>
    </source>
</evidence>
<dbReference type="RefSeq" id="WP_189009788.1">
    <property type="nucleotide sequence ID" value="NZ_BMPP01000011.1"/>
</dbReference>
<dbReference type="Proteomes" id="UP000647587">
    <property type="component" value="Unassembled WGS sequence"/>
</dbReference>
<reference evidence="2" key="1">
    <citation type="journal article" date="2019" name="Int. J. Syst. Evol. Microbiol.">
        <title>The Global Catalogue of Microorganisms (GCM) 10K type strain sequencing project: providing services to taxonomists for standard genome sequencing and annotation.</title>
        <authorList>
            <consortium name="The Broad Institute Genomics Platform"/>
            <consortium name="The Broad Institute Genome Sequencing Center for Infectious Disease"/>
            <person name="Wu L."/>
            <person name="Ma J."/>
        </authorList>
    </citation>
    <scope>NUCLEOTIDE SEQUENCE [LARGE SCALE GENOMIC DNA]</scope>
    <source>
        <strain evidence="2">JCM 30331</strain>
    </source>
</reference>
<comment type="caution">
    <text evidence="1">The sequence shown here is derived from an EMBL/GenBank/DDBJ whole genome shotgun (WGS) entry which is preliminary data.</text>
</comment>
<evidence type="ECO:0000313" key="1">
    <source>
        <dbReference type="EMBL" id="GGK32111.1"/>
    </source>
</evidence>
<gene>
    <name evidence="1" type="ORF">GCM10008955_27470</name>
</gene>
<protein>
    <submittedName>
        <fullName evidence="1">Uncharacterized protein</fullName>
    </submittedName>
</protein>
<dbReference type="EMBL" id="BMPP01000011">
    <property type="protein sequence ID" value="GGK32111.1"/>
    <property type="molecule type" value="Genomic_DNA"/>
</dbReference>
<keyword evidence="2" id="KW-1185">Reference proteome</keyword>
<organism evidence="1 2">
    <name type="scientific">Deinococcus malanensis</name>
    <dbReference type="NCBI Taxonomy" id="1706855"/>
    <lineage>
        <taxon>Bacteria</taxon>
        <taxon>Thermotogati</taxon>
        <taxon>Deinococcota</taxon>
        <taxon>Deinococci</taxon>
        <taxon>Deinococcales</taxon>
        <taxon>Deinococcaceae</taxon>
        <taxon>Deinococcus</taxon>
    </lineage>
</organism>
<sequence>MTPEFLSSIPRWPFAQPGNPMPLSGVWNHLGERAGPDSLLCTEREVREGRRLAAQSELQRLTR</sequence>